<comment type="caution">
    <text evidence="2">The sequence shown here is derived from an EMBL/GenBank/DDBJ whole genome shotgun (WGS) entry which is preliminary data.</text>
</comment>
<dbReference type="GO" id="GO:0005829">
    <property type="term" value="C:cytosol"/>
    <property type="evidence" value="ECO:0007669"/>
    <property type="project" value="TreeGrafter"/>
</dbReference>
<dbReference type="AlphaFoldDB" id="A0A133UJ11"/>
<dbReference type="EMBL" id="LHXQ01000063">
    <property type="protein sequence ID" value="KXA94213.1"/>
    <property type="molecule type" value="Genomic_DNA"/>
</dbReference>
<dbReference type="InterPro" id="IPR027417">
    <property type="entry name" value="P-loop_NTPase"/>
</dbReference>
<accession>A0A133UJ11</accession>
<keyword evidence="2" id="KW-0067">ATP-binding</keyword>
<evidence type="ECO:0000259" key="1">
    <source>
        <dbReference type="Pfam" id="PF01656"/>
    </source>
</evidence>
<feature type="domain" description="CobQ/CobB/MinD/ParA nucleotide binding" evidence="1">
    <location>
        <begin position="117"/>
        <end position="224"/>
    </location>
</feature>
<proteinExistence type="predicted"/>
<protein>
    <submittedName>
        <fullName evidence="2">ATP-binding protein</fullName>
    </submittedName>
</protein>
<dbReference type="GO" id="GO:0009898">
    <property type="term" value="C:cytoplasmic side of plasma membrane"/>
    <property type="evidence" value="ECO:0007669"/>
    <property type="project" value="TreeGrafter"/>
</dbReference>
<reference evidence="2 3" key="1">
    <citation type="journal article" date="2016" name="Sci. Rep.">
        <title>Metabolic traits of an uncultured archaeal lineage -MSBL1- from brine pools of the Red Sea.</title>
        <authorList>
            <person name="Mwirichia R."/>
            <person name="Alam I."/>
            <person name="Rashid M."/>
            <person name="Vinu M."/>
            <person name="Ba-Alawi W."/>
            <person name="Anthony Kamau A."/>
            <person name="Kamanda Ngugi D."/>
            <person name="Goker M."/>
            <person name="Klenk H.P."/>
            <person name="Bajic V."/>
            <person name="Stingl U."/>
        </authorList>
    </citation>
    <scope>NUCLEOTIDE SEQUENCE [LARGE SCALE GENOMIC DNA]</scope>
    <source>
        <strain evidence="2">SCGC-AAA259I07</strain>
    </source>
</reference>
<dbReference type="GO" id="GO:0016887">
    <property type="term" value="F:ATP hydrolysis activity"/>
    <property type="evidence" value="ECO:0007669"/>
    <property type="project" value="TreeGrafter"/>
</dbReference>
<sequence>MKIFVSGKGGSGKSTVSALLGMEFAKRGREVLVVDNDESNYGIHTHLGLDLPKDFMYYFGGKKDLFDRTEDIKDGMETENLPDEYLSKEGNLGLLAIGKIKEYGEGCACPMNVLSGEFLKSLSLHDEEILIVDMDAGIEHFGRKVEDGADIVLLVIDPTRESIKLSEKITEFAHNIDKSVYFVLNKVDEETETIIYESVDENKVIGVIPEDERIFKASLNGKPLDFQLGSVEEIVDSLVEVEEKVLRPFKS</sequence>
<gene>
    <name evidence="2" type="ORF">AKJ36_03300</name>
</gene>
<dbReference type="GO" id="GO:0005524">
    <property type="term" value="F:ATP binding"/>
    <property type="evidence" value="ECO:0007669"/>
    <property type="project" value="UniProtKB-KW"/>
</dbReference>
<dbReference type="GO" id="GO:0051782">
    <property type="term" value="P:negative regulation of cell division"/>
    <property type="evidence" value="ECO:0007669"/>
    <property type="project" value="TreeGrafter"/>
</dbReference>
<evidence type="ECO:0000313" key="3">
    <source>
        <dbReference type="Proteomes" id="UP000070155"/>
    </source>
</evidence>
<dbReference type="SUPFAM" id="SSF52540">
    <property type="entry name" value="P-loop containing nucleoside triphosphate hydrolases"/>
    <property type="match status" value="1"/>
</dbReference>
<dbReference type="PANTHER" id="PTHR43384">
    <property type="entry name" value="SEPTUM SITE-DETERMINING PROTEIN MIND HOMOLOG, CHLOROPLASTIC-RELATED"/>
    <property type="match status" value="1"/>
</dbReference>
<dbReference type="PATRIC" id="fig|1698266.3.peg.779"/>
<dbReference type="Pfam" id="PF01656">
    <property type="entry name" value="CbiA"/>
    <property type="match status" value="2"/>
</dbReference>
<dbReference type="Gene3D" id="3.40.50.300">
    <property type="entry name" value="P-loop containing nucleotide triphosphate hydrolases"/>
    <property type="match status" value="1"/>
</dbReference>
<dbReference type="InterPro" id="IPR002586">
    <property type="entry name" value="CobQ/CobB/MinD/ParA_Nub-bd_dom"/>
</dbReference>
<keyword evidence="2" id="KW-0547">Nucleotide-binding</keyword>
<dbReference type="InterPro" id="IPR050625">
    <property type="entry name" value="ParA/MinD_ATPase"/>
</dbReference>
<name>A0A133UJ11_9EURY</name>
<feature type="domain" description="CobQ/CobB/MinD/ParA nucleotide binding" evidence="1">
    <location>
        <begin position="3"/>
        <end position="38"/>
    </location>
</feature>
<dbReference type="PIRSF" id="PIRSF005647">
    <property type="entry name" value="CooC"/>
    <property type="match status" value="1"/>
</dbReference>
<dbReference type="Proteomes" id="UP000070155">
    <property type="component" value="Unassembled WGS sequence"/>
</dbReference>
<organism evidence="2 3">
    <name type="scientific">candidate division MSBL1 archaeon SCGC-AAA259I07</name>
    <dbReference type="NCBI Taxonomy" id="1698266"/>
    <lineage>
        <taxon>Archaea</taxon>
        <taxon>Methanobacteriati</taxon>
        <taxon>Methanobacteriota</taxon>
        <taxon>candidate division MSBL1</taxon>
    </lineage>
</organism>
<dbReference type="InterPro" id="IPR014433">
    <property type="entry name" value="CooC"/>
</dbReference>
<keyword evidence="3" id="KW-1185">Reference proteome</keyword>
<dbReference type="PANTHER" id="PTHR43384:SF3">
    <property type="entry name" value="AAA+ ATPASE DOMAIN-CONTAINING PROTEIN"/>
    <property type="match status" value="1"/>
</dbReference>
<evidence type="ECO:0000313" key="2">
    <source>
        <dbReference type="EMBL" id="KXA94213.1"/>
    </source>
</evidence>